<sequence length="330" mass="35873">MTSTAQSPVLDNAIWTPAAFKFMPPKVNDKGGKSINLISTQTGRALATTTPMMNTWGVSDFVDPNTGVSDGKYSISLSFPSDGYTNKNTDAFLDKMKQFEDAVLDAAVANSDSWWGETLDKGILKHTFFPTLKYPKVKGTKKADMSKSPSISAKVPYYEKEGRWNVEIYDVNKALLFPCENEEITPAHLIPKLSNVACVIQCGGIWIGGKGWGVTWKLVQCVVKPKQVATVFGTCHINLSSEERVAIENDTNEDAEDVPAPEKEPAKKPASIVKKVVEAPAPAPVTQVEDSDEEEEEVVVKPEPKVVEAPAPAPAAEPKKVVVKKVVAKK</sequence>
<feature type="region of interest" description="Disordered" evidence="1">
    <location>
        <begin position="246"/>
        <end position="304"/>
    </location>
</feature>
<reference evidence="2" key="1">
    <citation type="journal article" date="2020" name="Nature">
        <title>Giant virus diversity and host interactions through global metagenomics.</title>
        <authorList>
            <person name="Schulz F."/>
            <person name="Roux S."/>
            <person name="Paez-Espino D."/>
            <person name="Jungbluth S."/>
            <person name="Walsh D.A."/>
            <person name="Denef V.J."/>
            <person name="McMahon K.D."/>
            <person name="Konstantinidis K.T."/>
            <person name="Eloe-Fadrosh E.A."/>
            <person name="Kyrpides N.C."/>
            <person name="Woyke T."/>
        </authorList>
    </citation>
    <scope>NUCLEOTIDE SEQUENCE</scope>
    <source>
        <strain evidence="2">GVMAG-M-3300010157-4</strain>
    </source>
</reference>
<protein>
    <submittedName>
        <fullName evidence="2">Uncharacterized protein</fullName>
    </submittedName>
</protein>
<accession>A0A6C0B7D7</accession>
<organism evidence="2">
    <name type="scientific">viral metagenome</name>
    <dbReference type="NCBI Taxonomy" id="1070528"/>
    <lineage>
        <taxon>unclassified sequences</taxon>
        <taxon>metagenomes</taxon>
        <taxon>organismal metagenomes</taxon>
    </lineage>
</organism>
<evidence type="ECO:0000313" key="2">
    <source>
        <dbReference type="EMBL" id="QHS87408.1"/>
    </source>
</evidence>
<dbReference type="EMBL" id="MN739081">
    <property type="protein sequence ID" value="QHS87408.1"/>
    <property type="molecule type" value="Genomic_DNA"/>
</dbReference>
<proteinExistence type="predicted"/>
<name>A0A6C0B7D7_9ZZZZ</name>
<dbReference type="AlphaFoldDB" id="A0A6C0B7D7"/>
<feature type="compositionally biased region" description="Acidic residues" evidence="1">
    <location>
        <begin position="250"/>
        <end position="259"/>
    </location>
</feature>
<evidence type="ECO:0000256" key="1">
    <source>
        <dbReference type="SAM" id="MobiDB-lite"/>
    </source>
</evidence>